<comment type="caution">
    <text evidence="6">The sequence shown here is derived from an EMBL/GenBank/DDBJ whole genome shotgun (WGS) entry which is preliminary data.</text>
</comment>
<dbReference type="InterPro" id="IPR024370">
    <property type="entry name" value="PBP_domain"/>
</dbReference>
<evidence type="ECO:0000313" key="7">
    <source>
        <dbReference type="Proteomes" id="UP000777935"/>
    </source>
</evidence>
<protein>
    <submittedName>
        <fullName evidence="6">Substrate-binding domain-containing protein</fullName>
    </submittedName>
</protein>
<sequence>MKEAFAFMATSSFAQKVTLTDLTGDVSIQGELLNFDGSHYMLRTFLRDLRLDASLMRCEGVACPADTIEVSEFRISGSKTLGEKLIPNLINAYGVNRLGTFGSVSRTQGQNGSVNYEVLSTSGDMIAGVDVAASNTTDGLSDLLQGNTAIALASRPARNRETRAFQEAGFGNIRATENEHIVALDGILLITSPDNPVRAITQQNAALAFAGRITNWSELGGPNQPINIYVRDDNSGTREVFDNLLMRPAGLQVSNNVRLASSDEALSQMVTNDPNGLGFTNFTNGSDASALAIEGVCGLQTPPNAFTIKTEEYPLTRLLYMYKSDQALPVHAKGLLDFTMSDTAQDLISEAGFINQSIRKTSIDNQGLRVASAVVANRDFETFPQLQEMIQQLISSERLSTTFRFETGSSRLDARAKDDIVRLAQLLSTDAYRNKEVVFVGFTDSIGNPELNRELSESRAQQVVDELLQENANLQSRVALRAIGYGEISPLGCNETNTGRRINRRVEVWVRDILARN</sequence>
<feature type="domain" description="OmpA-like" evidence="5">
    <location>
        <begin position="392"/>
        <end position="514"/>
    </location>
</feature>
<dbReference type="EMBL" id="JABUFE010000001">
    <property type="protein sequence ID" value="NSX53702.1"/>
    <property type="molecule type" value="Genomic_DNA"/>
</dbReference>
<dbReference type="PANTHER" id="PTHR30570">
    <property type="entry name" value="PERIPLASMIC PHOSPHATE BINDING COMPONENT OF PHOSPHATE ABC TRANSPORTER"/>
    <property type="match status" value="1"/>
</dbReference>
<dbReference type="PROSITE" id="PS51123">
    <property type="entry name" value="OMPA_2"/>
    <property type="match status" value="1"/>
</dbReference>
<dbReference type="SUPFAM" id="SSF103088">
    <property type="entry name" value="OmpA-like"/>
    <property type="match status" value="1"/>
</dbReference>
<evidence type="ECO:0000256" key="4">
    <source>
        <dbReference type="PROSITE-ProRule" id="PRU00473"/>
    </source>
</evidence>
<keyword evidence="3 4" id="KW-0472">Membrane</keyword>
<dbReference type="InterPro" id="IPR050811">
    <property type="entry name" value="Phosphate_ABC_transporter"/>
</dbReference>
<dbReference type="Pfam" id="PF12849">
    <property type="entry name" value="PBP_like_2"/>
    <property type="match status" value="1"/>
</dbReference>
<dbReference type="InterPro" id="IPR006665">
    <property type="entry name" value="OmpA-like"/>
</dbReference>
<evidence type="ECO:0000256" key="3">
    <source>
        <dbReference type="ARBA" id="ARBA00023136"/>
    </source>
</evidence>
<comment type="subcellular location">
    <subcellularLocation>
        <location evidence="1">Membrane</location>
    </subcellularLocation>
</comment>
<dbReference type="PRINTS" id="PR01021">
    <property type="entry name" value="OMPADOMAIN"/>
</dbReference>
<evidence type="ECO:0000256" key="1">
    <source>
        <dbReference type="ARBA" id="ARBA00004370"/>
    </source>
</evidence>
<dbReference type="Pfam" id="PF00691">
    <property type="entry name" value="OmpA"/>
    <property type="match status" value="1"/>
</dbReference>
<organism evidence="6 7">
    <name type="scientific">Parasulfitobacter algicola</name>
    <dbReference type="NCBI Taxonomy" id="2614809"/>
    <lineage>
        <taxon>Bacteria</taxon>
        <taxon>Pseudomonadati</taxon>
        <taxon>Pseudomonadota</taxon>
        <taxon>Alphaproteobacteria</taxon>
        <taxon>Rhodobacterales</taxon>
        <taxon>Roseobacteraceae</taxon>
        <taxon>Parasulfitobacter</taxon>
    </lineage>
</organism>
<dbReference type="Gene3D" id="3.30.1330.60">
    <property type="entry name" value="OmpA-like domain"/>
    <property type="match status" value="1"/>
</dbReference>
<gene>
    <name evidence="6" type="ORF">HRQ87_02705</name>
</gene>
<dbReference type="SUPFAM" id="SSF53850">
    <property type="entry name" value="Periplasmic binding protein-like II"/>
    <property type="match status" value="1"/>
</dbReference>
<dbReference type="Proteomes" id="UP000777935">
    <property type="component" value="Unassembled WGS sequence"/>
</dbReference>
<reference evidence="6 7" key="1">
    <citation type="submission" date="2020-06" db="EMBL/GenBank/DDBJ databases">
        <title>Sulfitobacter algicola sp. nov., isolated from green algae.</title>
        <authorList>
            <person name="Wang C."/>
        </authorList>
    </citation>
    <scope>NUCLEOTIDE SEQUENCE [LARGE SCALE GENOMIC DNA]</scope>
    <source>
        <strain evidence="6 7">1151</strain>
    </source>
</reference>
<keyword evidence="7" id="KW-1185">Reference proteome</keyword>
<evidence type="ECO:0000313" key="6">
    <source>
        <dbReference type="EMBL" id="NSX53702.1"/>
    </source>
</evidence>
<name>A0ABX2ILF3_9RHOB</name>
<dbReference type="CDD" id="cd07185">
    <property type="entry name" value="OmpA_C-like"/>
    <property type="match status" value="1"/>
</dbReference>
<evidence type="ECO:0000256" key="2">
    <source>
        <dbReference type="ARBA" id="ARBA00022729"/>
    </source>
</evidence>
<evidence type="ECO:0000259" key="5">
    <source>
        <dbReference type="PROSITE" id="PS51123"/>
    </source>
</evidence>
<dbReference type="InterPro" id="IPR006664">
    <property type="entry name" value="OMP_bac"/>
</dbReference>
<accession>A0ABX2ILF3</accession>
<keyword evidence="2" id="KW-0732">Signal</keyword>
<proteinExistence type="predicted"/>
<dbReference type="PANTHER" id="PTHR30570:SF1">
    <property type="entry name" value="PHOSPHATE-BINDING PROTEIN PSTS"/>
    <property type="match status" value="1"/>
</dbReference>
<dbReference type="InterPro" id="IPR036737">
    <property type="entry name" value="OmpA-like_sf"/>
</dbReference>
<dbReference type="Gene3D" id="3.40.190.10">
    <property type="entry name" value="Periplasmic binding protein-like II"/>
    <property type="match status" value="2"/>
</dbReference>